<feature type="compositionally biased region" description="Basic and acidic residues" evidence="2">
    <location>
        <begin position="21"/>
        <end position="31"/>
    </location>
</feature>
<evidence type="ECO:0000313" key="4">
    <source>
        <dbReference type="Proteomes" id="UP001470230"/>
    </source>
</evidence>
<feature type="coiled-coil region" evidence="1">
    <location>
        <begin position="296"/>
        <end position="372"/>
    </location>
</feature>
<accession>A0ABR2H7B0</accession>
<reference evidence="3 4" key="1">
    <citation type="submission" date="2024-04" db="EMBL/GenBank/DDBJ databases">
        <title>Tritrichomonas musculus Genome.</title>
        <authorList>
            <person name="Alves-Ferreira E."/>
            <person name="Grigg M."/>
            <person name="Lorenzi H."/>
            <person name="Galac M."/>
        </authorList>
    </citation>
    <scope>NUCLEOTIDE SEQUENCE [LARGE SCALE GENOMIC DNA]</scope>
    <source>
        <strain evidence="3 4">EAF2021</strain>
    </source>
</reference>
<keyword evidence="4" id="KW-1185">Reference proteome</keyword>
<feature type="region of interest" description="Disordered" evidence="2">
    <location>
        <begin position="1"/>
        <end position="59"/>
    </location>
</feature>
<gene>
    <name evidence="3" type="ORF">M9Y10_026312</name>
</gene>
<comment type="caution">
    <text evidence="3">The sequence shown here is derived from an EMBL/GenBank/DDBJ whole genome shotgun (WGS) entry which is preliminary data.</text>
</comment>
<proteinExistence type="predicted"/>
<evidence type="ECO:0000313" key="3">
    <source>
        <dbReference type="EMBL" id="KAK8842089.1"/>
    </source>
</evidence>
<dbReference type="EMBL" id="JAPFFF010000039">
    <property type="protein sequence ID" value="KAK8842089.1"/>
    <property type="molecule type" value="Genomic_DNA"/>
</dbReference>
<organism evidence="3 4">
    <name type="scientific">Tritrichomonas musculus</name>
    <dbReference type="NCBI Taxonomy" id="1915356"/>
    <lineage>
        <taxon>Eukaryota</taxon>
        <taxon>Metamonada</taxon>
        <taxon>Parabasalia</taxon>
        <taxon>Tritrichomonadida</taxon>
        <taxon>Tritrichomonadidae</taxon>
        <taxon>Tritrichomonas</taxon>
    </lineage>
</organism>
<protein>
    <submittedName>
        <fullName evidence="3">Uncharacterized protein</fullName>
    </submittedName>
</protein>
<feature type="compositionally biased region" description="Basic and acidic residues" evidence="2">
    <location>
        <begin position="1"/>
        <end position="12"/>
    </location>
</feature>
<feature type="compositionally biased region" description="Low complexity" evidence="2">
    <location>
        <begin position="456"/>
        <end position="469"/>
    </location>
</feature>
<feature type="compositionally biased region" description="Polar residues" evidence="2">
    <location>
        <begin position="49"/>
        <end position="59"/>
    </location>
</feature>
<feature type="coiled-coil region" evidence="1">
    <location>
        <begin position="224"/>
        <end position="265"/>
    </location>
</feature>
<dbReference type="Proteomes" id="UP001470230">
    <property type="component" value="Unassembled WGS sequence"/>
</dbReference>
<feature type="coiled-coil region" evidence="1">
    <location>
        <begin position="131"/>
        <end position="195"/>
    </location>
</feature>
<evidence type="ECO:0000256" key="2">
    <source>
        <dbReference type="SAM" id="MobiDB-lite"/>
    </source>
</evidence>
<feature type="compositionally biased region" description="Polar residues" evidence="2">
    <location>
        <begin position="32"/>
        <end position="43"/>
    </location>
</feature>
<sequence>MTQKQDKNDKPTSPDNAKNVSEIKTDNHQIEKNSSSNKQSNDPSRNDSNDQTSDTSTLNSYNQTHQALKEALSEQTILKQRLHVLELRNKPAKLFEPIVIHSIASTRGNISMEEFTPERILFELSKATSLLENAKIAADSSEIELRELLKTTEEYKKQSVIDTEIMISQNALRHKNELQHEQQLFQSELQLWNKERSELLAEAEKYSLISQTSLHKSAIISEQVEQQRRKIQGLAAELRKSVKKSKELRDQLEDSKRKVALIQSLSLEIDSNSSKTEELQKVVSEQKAILKAVRISQQAQSILDDNEVQIKELREAKENAKEKLAKAMREKREAEELEQLTIQKVYDAQNRFKKAQSQMFVLEADVRELKAEYAKQRQSAIDQGRKNVDLQCQLKNERIDATQRFIIENCNHIHKVDRVQSTLIRVKKKLQSRPGSAIQYSHNNQTSSIHLQQAQQQNMKNRQQDQQTQKAVLQQTLPSAIKTKGQHPNSTRKVTFKMSEATPRKKITVK</sequence>
<feature type="region of interest" description="Disordered" evidence="2">
    <location>
        <begin position="456"/>
        <end position="510"/>
    </location>
</feature>
<evidence type="ECO:0000256" key="1">
    <source>
        <dbReference type="SAM" id="Coils"/>
    </source>
</evidence>
<keyword evidence="1" id="KW-0175">Coiled coil</keyword>
<name>A0ABR2H7B0_9EUKA</name>